<protein>
    <submittedName>
        <fullName evidence="5">Gfo/Idh/MocA family oxidoreductase</fullName>
    </submittedName>
</protein>
<dbReference type="Gene3D" id="3.30.360.10">
    <property type="entry name" value="Dihydrodipicolinate Reductase, domain 2"/>
    <property type="match status" value="1"/>
</dbReference>
<dbReference type="SUPFAM" id="SSF51735">
    <property type="entry name" value="NAD(P)-binding Rossmann-fold domains"/>
    <property type="match status" value="1"/>
</dbReference>
<dbReference type="InterPro" id="IPR000683">
    <property type="entry name" value="Gfo/Idh/MocA-like_OxRdtase_N"/>
</dbReference>
<sequence length="338" mass="36035">MSHPLAVAAIGFWHVHAGDYARAAEQHPDTALVAVWDDDEQRGRAAAEEFGVEFVADLDELLARPDLDGVTITTSTDVHHDVISRAVAAGKHVFTEKLLAPTVDEAEDLVHRASAAGVALVVSLPRLYDDYTVAIERILDEGSLGDLTYSRVRLAHDGWVAGWLPERFADPAEATGGALTDLGCHPAYLTRLYHRAEPLTVTASYGSVTGRRVEDNAVVTAEFPGGRLGVFEASVVTTPGAFTVELRGTRASVMFGFGGERLLAKGGDFGDEWQEIPLPESRPGAFAQWVQHIHDGTTADDNLEHAVALTRTVVAANASAEAGRAVAWSAATATAPVR</sequence>
<dbReference type="PANTHER" id="PTHR43818">
    <property type="entry name" value="BCDNA.GH03377"/>
    <property type="match status" value="1"/>
</dbReference>
<keyword evidence="2" id="KW-0520">NAD</keyword>
<dbReference type="SUPFAM" id="SSF55347">
    <property type="entry name" value="Glyceraldehyde-3-phosphate dehydrogenase-like, C-terminal domain"/>
    <property type="match status" value="1"/>
</dbReference>
<evidence type="ECO:0000259" key="3">
    <source>
        <dbReference type="Pfam" id="PF01408"/>
    </source>
</evidence>
<dbReference type="Pfam" id="PF22725">
    <property type="entry name" value="GFO_IDH_MocA_C3"/>
    <property type="match status" value="1"/>
</dbReference>
<dbReference type="Proteomes" id="UP001174208">
    <property type="component" value="Unassembled WGS sequence"/>
</dbReference>
<evidence type="ECO:0000313" key="6">
    <source>
        <dbReference type="Proteomes" id="UP001174208"/>
    </source>
</evidence>
<dbReference type="PANTHER" id="PTHR43818:SF11">
    <property type="entry name" value="BCDNA.GH03377"/>
    <property type="match status" value="1"/>
</dbReference>
<keyword evidence="6" id="KW-1185">Reference proteome</keyword>
<dbReference type="InterPro" id="IPR036291">
    <property type="entry name" value="NAD(P)-bd_dom_sf"/>
</dbReference>
<dbReference type="InterPro" id="IPR050463">
    <property type="entry name" value="Gfo/Idh/MocA_oxidrdct_glycsds"/>
</dbReference>
<accession>A0ABT8K7E9</accession>
<feature type="domain" description="Gfo/Idh/MocA-like oxidoreductase N-terminal" evidence="3">
    <location>
        <begin position="17"/>
        <end position="122"/>
    </location>
</feature>
<dbReference type="RefSeq" id="WP_301211515.1">
    <property type="nucleotide sequence ID" value="NZ_JAROCF010000001.1"/>
</dbReference>
<comment type="caution">
    <text evidence="5">The sequence shown here is derived from an EMBL/GenBank/DDBJ whole genome shotgun (WGS) entry which is preliminary data.</text>
</comment>
<feature type="domain" description="GFO/IDH/MocA-like oxidoreductase" evidence="4">
    <location>
        <begin position="134"/>
        <end position="253"/>
    </location>
</feature>
<name>A0ABT8K7E9_9MICO</name>
<gene>
    <name evidence="5" type="ORF">P5G50_02780</name>
</gene>
<proteinExistence type="predicted"/>
<keyword evidence="1" id="KW-0560">Oxidoreductase</keyword>
<dbReference type="Pfam" id="PF01408">
    <property type="entry name" value="GFO_IDH_MocA"/>
    <property type="match status" value="1"/>
</dbReference>
<evidence type="ECO:0000313" key="5">
    <source>
        <dbReference type="EMBL" id="MDN4613368.1"/>
    </source>
</evidence>
<evidence type="ECO:0000256" key="2">
    <source>
        <dbReference type="ARBA" id="ARBA00023027"/>
    </source>
</evidence>
<dbReference type="Gene3D" id="3.40.50.720">
    <property type="entry name" value="NAD(P)-binding Rossmann-like Domain"/>
    <property type="match status" value="1"/>
</dbReference>
<dbReference type="InterPro" id="IPR055170">
    <property type="entry name" value="GFO_IDH_MocA-like_dom"/>
</dbReference>
<organism evidence="5 6">
    <name type="scientific">Leifsonia williamsii</name>
    <dbReference type="NCBI Taxonomy" id="3035919"/>
    <lineage>
        <taxon>Bacteria</taxon>
        <taxon>Bacillati</taxon>
        <taxon>Actinomycetota</taxon>
        <taxon>Actinomycetes</taxon>
        <taxon>Micrococcales</taxon>
        <taxon>Microbacteriaceae</taxon>
        <taxon>Leifsonia</taxon>
    </lineage>
</organism>
<evidence type="ECO:0000256" key="1">
    <source>
        <dbReference type="ARBA" id="ARBA00023002"/>
    </source>
</evidence>
<dbReference type="EMBL" id="JAROCF010000001">
    <property type="protein sequence ID" value="MDN4613368.1"/>
    <property type="molecule type" value="Genomic_DNA"/>
</dbReference>
<reference evidence="5" key="1">
    <citation type="submission" date="2023-06" db="EMBL/GenBank/DDBJ databases">
        <title>MT1 and MT2 Draft Genomes of Novel Species.</title>
        <authorList>
            <person name="Venkateswaran K."/>
        </authorList>
    </citation>
    <scope>NUCLEOTIDE SEQUENCE</scope>
    <source>
        <strain evidence="5">F6_8S_P_1B</strain>
    </source>
</reference>
<evidence type="ECO:0000259" key="4">
    <source>
        <dbReference type="Pfam" id="PF22725"/>
    </source>
</evidence>